<dbReference type="Proteomes" id="UP000244803">
    <property type="component" value="Chromosome 3"/>
</dbReference>
<evidence type="ECO:0008006" key="5">
    <source>
        <dbReference type="Google" id="ProtNLM"/>
    </source>
</evidence>
<feature type="chain" id="PRO_5037332701" description="Lipoprotein" evidence="2">
    <location>
        <begin position="23"/>
        <end position="499"/>
    </location>
</feature>
<feature type="signal peptide" evidence="2">
    <location>
        <begin position="1"/>
        <end position="22"/>
    </location>
</feature>
<keyword evidence="2" id="KW-0732">Signal</keyword>
<proteinExistence type="predicted"/>
<feature type="region of interest" description="Disordered" evidence="1">
    <location>
        <begin position="31"/>
        <end position="57"/>
    </location>
</feature>
<evidence type="ECO:0000313" key="3">
    <source>
        <dbReference type="EMBL" id="UKJ89143.2"/>
    </source>
</evidence>
<dbReference type="AlphaFoldDB" id="A0A976M644"/>
<evidence type="ECO:0000313" key="4">
    <source>
        <dbReference type="Proteomes" id="UP000244803"/>
    </source>
</evidence>
<accession>A0A976M644</accession>
<dbReference type="Pfam" id="PF04385">
    <property type="entry name" value="FAINT"/>
    <property type="match status" value="1"/>
</dbReference>
<sequence length="499" mass="57291">MNIRNLYFALFLCLLGYNGCYAGDDDGSSISLEDSKGSTSSDGSGQTSGTQSRPPPVPIVIDIKKEEETDQVRYQYDSSEDSHTFTTKPGYTIQKVVKGDTILWDSKDFGNQYSSRVYVGKDDKGEMSFIVDLISTVPKDPTDKETYFKGVATDSKATELDLSIPRTDSDSDDEEHSADKLVVLNISDKRSTHIVHYEQLANGVEIFTAYEPYRFVLVTKGSYTVWRYQHGQFPNKAYILRDENANSFCRLEFPKPELKNFNLPTARSLKPPRNEEEPEEVVVIPHNIEPHLFNQLQQSHKVDLDVHSKVNSFNCDYHRKGRSHIYTAKTGYLFNTVRVGNMFLWTATDIREYAHRVEFFSYKFPGMYEVNIYHSPGGKKKFIKNVGPWRQVELTRLNLYTVNVDSVFDTFGYVNSFDGTFGVFDAKRPFLFDRIIKYNGPGSTVTNIWQARNHTEYVKRVVIDGAHPYQNTNFILLILSDNRRKILLRLNGIWTEVPY</sequence>
<name>A0A976M644_THEOR</name>
<organism evidence="3 4">
    <name type="scientific">Theileria orientalis</name>
    <dbReference type="NCBI Taxonomy" id="68886"/>
    <lineage>
        <taxon>Eukaryota</taxon>
        <taxon>Sar</taxon>
        <taxon>Alveolata</taxon>
        <taxon>Apicomplexa</taxon>
        <taxon>Aconoidasida</taxon>
        <taxon>Piroplasmida</taxon>
        <taxon>Theileriidae</taxon>
        <taxon>Theileria</taxon>
    </lineage>
</organism>
<protein>
    <recommendedName>
        <fullName evidence="5">Lipoprotein</fullName>
    </recommendedName>
</protein>
<reference evidence="3" key="1">
    <citation type="submission" date="2022-07" db="EMBL/GenBank/DDBJ databases">
        <title>Evaluation of T. orientalis genome assembly methods using nanopore sequencing and analysis of variation between genomes.</title>
        <authorList>
            <person name="Yam J."/>
            <person name="Micallef M.L."/>
            <person name="Liu M."/>
            <person name="Djordjevic S.P."/>
            <person name="Bogema D.R."/>
            <person name="Jenkins C."/>
        </authorList>
    </citation>
    <scope>NUCLEOTIDE SEQUENCE</scope>
    <source>
        <strain evidence="3">Fish Creek</strain>
    </source>
</reference>
<dbReference type="EMBL" id="CP056066">
    <property type="protein sequence ID" value="UKJ89143.2"/>
    <property type="molecule type" value="Genomic_DNA"/>
</dbReference>
<evidence type="ECO:0000256" key="2">
    <source>
        <dbReference type="SAM" id="SignalP"/>
    </source>
</evidence>
<feature type="compositionally biased region" description="Low complexity" evidence="1">
    <location>
        <begin position="37"/>
        <end position="52"/>
    </location>
</feature>
<gene>
    <name evidence="3" type="ORF">MACJ_002390</name>
</gene>
<dbReference type="InterPro" id="IPR007480">
    <property type="entry name" value="DUF529"/>
</dbReference>
<dbReference type="OrthoDB" id="10387923at2759"/>
<evidence type="ECO:0000256" key="1">
    <source>
        <dbReference type="SAM" id="MobiDB-lite"/>
    </source>
</evidence>